<keyword evidence="3" id="KW-1185">Reference proteome</keyword>
<gene>
    <name evidence="2" type="ORF">HAX54_005027</name>
</gene>
<dbReference type="Proteomes" id="UP000823775">
    <property type="component" value="Unassembled WGS sequence"/>
</dbReference>
<accession>A0ABS8T9A9</accession>
<dbReference type="PANTHER" id="PTHR33385:SF4">
    <property type="entry name" value="PROTEIN XRI1"/>
    <property type="match status" value="1"/>
</dbReference>
<proteinExistence type="predicted"/>
<dbReference type="EMBL" id="JACEIK010001241">
    <property type="protein sequence ID" value="MCD7467530.1"/>
    <property type="molecule type" value="Genomic_DNA"/>
</dbReference>
<feature type="signal peptide" evidence="1">
    <location>
        <begin position="1"/>
        <end position="20"/>
    </location>
</feature>
<organism evidence="2 3">
    <name type="scientific">Datura stramonium</name>
    <name type="common">Jimsonweed</name>
    <name type="synonym">Common thornapple</name>
    <dbReference type="NCBI Taxonomy" id="4076"/>
    <lineage>
        <taxon>Eukaryota</taxon>
        <taxon>Viridiplantae</taxon>
        <taxon>Streptophyta</taxon>
        <taxon>Embryophyta</taxon>
        <taxon>Tracheophyta</taxon>
        <taxon>Spermatophyta</taxon>
        <taxon>Magnoliopsida</taxon>
        <taxon>eudicotyledons</taxon>
        <taxon>Gunneridae</taxon>
        <taxon>Pentapetalae</taxon>
        <taxon>asterids</taxon>
        <taxon>lamiids</taxon>
        <taxon>Solanales</taxon>
        <taxon>Solanaceae</taxon>
        <taxon>Solanoideae</taxon>
        <taxon>Datureae</taxon>
        <taxon>Datura</taxon>
    </lineage>
</organism>
<dbReference type="PANTHER" id="PTHR33385">
    <property type="entry name" value="PROTEIN XRI1"/>
    <property type="match status" value="1"/>
</dbReference>
<dbReference type="InterPro" id="IPR039933">
    <property type="entry name" value="XRI1"/>
</dbReference>
<comment type="caution">
    <text evidence="2">The sequence shown here is derived from an EMBL/GenBank/DDBJ whole genome shotgun (WGS) entry which is preliminary data.</text>
</comment>
<reference evidence="2 3" key="1">
    <citation type="journal article" date="2021" name="BMC Genomics">
        <title>Datura genome reveals duplications of psychoactive alkaloid biosynthetic genes and high mutation rate following tissue culture.</title>
        <authorList>
            <person name="Rajewski A."/>
            <person name="Carter-House D."/>
            <person name="Stajich J."/>
            <person name="Litt A."/>
        </authorList>
    </citation>
    <scope>NUCLEOTIDE SEQUENCE [LARGE SCALE GENOMIC DNA]</scope>
    <source>
        <strain evidence="2">AR-01</strain>
    </source>
</reference>
<keyword evidence="1" id="KW-0732">Signal</keyword>
<sequence length="83" mass="9202">MHPLLSIHLFLFVKPCGAHGDVTLKDINQRIRTPQSKTAQSSVDPSVAYPEVCFLCSYRDVAYAYWSAPLVAACCAYRHGTLT</sequence>
<evidence type="ECO:0000313" key="3">
    <source>
        <dbReference type="Proteomes" id="UP000823775"/>
    </source>
</evidence>
<protein>
    <recommendedName>
        <fullName evidence="4">Secreted protein</fullName>
    </recommendedName>
</protein>
<evidence type="ECO:0000313" key="2">
    <source>
        <dbReference type="EMBL" id="MCD7467530.1"/>
    </source>
</evidence>
<name>A0ABS8T9A9_DATST</name>
<evidence type="ECO:0008006" key="4">
    <source>
        <dbReference type="Google" id="ProtNLM"/>
    </source>
</evidence>
<evidence type="ECO:0000256" key="1">
    <source>
        <dbReference type="SAM" id="SignalP"/>
    </source>
</evidence>
<feature type="chain" id="PRO_5047253120" description="Secreted protein" evidence="1">
    <location>
        <begin position="21"/>
        <end position="83"/>
    </location>
</feature>